<evidence type="ECO:0000256" key="10">
    <source>
        <dbReference type="ARBA" id="ARBA00035584"/>
    </source>
</evidence>
<comment type="catalytic activity">
    <reaction evidence="12">
        <text>Cd(2+)(in) + H(+)(out) = Cd(2+)(out) + H(+)(in)</text>
        <dbReference type="Rhea" id="RHEA:28739"/>
        <dbReference type="ChEBI" id="CHEBI:15378"/>
        <dbReference type="ChEBI" id="CHEBI:48775"/>
    </reaction>
</comment>
<dbReference type="SUPFAM" id="SSF160240">
    <property type="entry name" value="Cation efflux protein cytoplasmic domain-like"/>
    <property type="match status" value="1"/>
</dbReference>
<dbReference type="Pfam" id="PF16916">
    <property type="entry name" value="ZT_dimer"/>
    <property type="match status" value="1"/>
</dbReference>
<evidence type="ECO:0000256" key="15">
    <source>
        <dbReference type="SAM" id="Phobius"/>
    </source>
</evidence>
<sequence length="312" mass="33914">MAETTASIPNARLLRLTGLASVATAMLLILAKTAAWMLTDSIALLASLVDSMMDSAASLINLLAIRYALIPPDDEHRFGHGKAEALAGLGQAMFIAGSSVFLVLQAIERLLRPKPLDDAGIGIAVMVFSIAVTLALITLQRYTIRRTGSTAVRADSLHYVSDLAVNLSIILALLAAAAGFPALDAWAGIAIAGYILYSAWHIAQDAFHHLLDREVDGAVREAILNLAHQPEEVRGVHDLRTRQSGQQMFVQIHLEMSRDLPLWQAHRAAEWVETAVRKRFPGSDVIAHQDPWPMLPSDEELSVSLPDLHHRG</sequence>
<dbReference type="InterPro" id="IPR002524">
    <property type="entry name" value="Cation_efflux"/>
</dbReference>
<dbReference type="FunFam" id="3.30.70.1350:FF:000002">
    <property type="entry name" value="Ferrous-iron efflux pump FieF"/>
    <property type="match status" value="1"/>
</dbReference>
<evidence type="ECO:0000256" key="11">
    <source>
        <dbReference type="ARBA" id="ARBA00047695"/>
    </source>
</evidence>
<dbReference type="Gene3D" id="1.20.1510.10">
    <property type="entry name" value="Cation efflux protein transmembrane domain"/>
    <property type="match status" value="1"/>
</dbReference>
<evidence type="ECO:0000313" key="19">
    <source>
        <dbReference type="Proteomes" id="UP000297890"/>
    </source>
</evidence>
<comment type="subunit">
    <text evidence="13">Homodimer. The subunits are held together in a parallel orientation through zinc binding at the interface of the cytoplasmic domains.</text>
</comment>
<evidence type="ECO:0000256" key="1">
    <source>
        <dbReference type="ARBA" id="ARBA00004651"/>
    </source>
</evidence>
<evidence type="ECO:0000256" key="2">
    <source>
        <dbReference type="ARBA" id="ARBA00010212"/>
    </source>
</evidence>
<dbReference type="PANTHER" id="PTHR43840">
    <property type="entry name" value="MITOCHONDRIAL METAL TRANSPORTER 1-RELATED"/>
    <property type="match status" value="1"/>
</dbReference>
<comment type="caution">
    <text evidence="18">The sequence shown here is derived from an EMBL/GenBank/DDBJ whole genome shotgun (WGS) entry which is preliminary data.</text>
</comment>
<keyword evidence="9 15" id="KW-0472">Membrane</keyword>
<evidence type="ECO:0000259" key="17">
    <source>
        <dbReference type="Pfam" id="PF16916"/>
    </source>
</evidence>
<feature type="domain" description="Cation efflux protein cytoplasmic" evidence="17">
    <location>
        <begin position="217"/>
        <end position="291"/>
    </location>
</feature>
<keyword evidence="7" id="KW-0864">Zinc transport</keyword>
<dbReference type="Gene3D" id="3.30.70.1350">
    <property type="entry name" value="Cation efflux protein, cytoplasmic domain"/>
    <property type="match status" value="1"/>
</dbReference>
<dbReference type="Pfam" id="PF01545">
    <property type="entry name" value="Cation_efflux"/>
    <property type="match status" value="1"/>
</dbReference>
<dbReference type="Proteomes" id="UP000297890">
    <property type="component" value="Unassembled WGS sequence"/>
</dbReference>
<evidence type="ECO:0000259" key="16">
    <source>
        <dbReference type="Pfam" id="PF01545"/>
    </source>
</evidence>
<dbReference type="RefSeq" id="WP_135281079.1">
    <property type="nucleotide sequence ID" value="NZ_SRIO01000004.1"/>
</dbReference>
<comment type="catalytic activity">
    <reaction evidence="11">
        <text>Zn(2+)(in) + H(+)(out) = Zn(2+)(out) + H(+)(in)</text>
        <dbReference type="Rhea" id="RHEA:28839"/>
        <dbReference type="ChEBI" id="CHEBI:15378"/>
        <dbReference type="ChEBI" id="CHEBI:29105"/>
    </reaction>
</comment>
<keyword evidence="19" id="KW-1185">Reference proteome</keyword>
<proteinExistence type="inferred from homology"/>
<comment type="subcellular location">
    <subcellularLocation>
        <location evidence="1">Cell membrane</location>
        <topology evidence="1">Multi-pass membrane protein</topology>
    </subcellularLocation>
</comment>
<dbReference type="InterPro" id="IPR027470">
    <property type="entry name" value="Cation_efflux_CTD"/>
</dbReference>
<name>A0A4Z0FBT2_9GAMM</name>
<comment type="catalytic activity">
    <reaction evidence="10">
        <text>Fe(2+)(in) + H(+)(out) = Fe(2+)(out) + H(+)(in)</text>
        <dbReference type="Rhea" id="RHEA:29439"/>
        <dbReference type="ChEBI" id="CHEBI:15378"/>
        <dbReference type="ChEBI" id="CHEBI:29033"/>
    </reaction>
</comment>
<feature type="transmembrane region" description="Helical" evidence="15">
    <location>
        <begin position="119"/>
        <end position="139"/>
    </location>
</feature>
<dbReference type="InterPro" id="IPR050291">
    <property type="entry name" value="CDF_Transporter"/>
</dbReference>
<evidence type="ECO:0000256" key="5">
    <source>
        <dbReference type="ARBA" id="ARBA00022496"/>
    </source>
</evidence>
<dbReference type="FunFam" id="1.20.1510.10:FF:000001">
    <property type="entry name" value="Ferrous-iron efflux pump FieF"/>
    <property type="match status" value="1"/>
</dbReference>
<feature type="transmembrane region" description="Helical" evidence="15">
    <location>
        <begin position="85"/>
        <end position="107"/>
    </location>
</feature>
<dbReference type="AlphaFoldDB" id="A0A4Z0FBT2"/>
<evidence type="ECO:0000256" key="12">
    <source>
        <dbReference type="ARBA" id="ARBA00050984"/>
    </source>
</evidence>
<keyword evidence="3" id="KW-0813">Transport</keyword>
<dbReference type="NCBIfam" id="TIGR01297">
    <property type="entry name" value="CDF"/>
    <property type="match status" value="1"/>
</dbReference>
<dbReference type="InterPro" id="IPR027469">
    <property type="entry name" value="Cation_efflux_TMD_sf"/>
</dbReference>
<keyword evidence="4" id="KW-1003">Cell membrane</keyword>
<feature type="transmembrane region" description="Helical" evidence="15">
    <location>
        <begin position="185"/>
        <end position="203"/>
    </location>
</feature>
<keyword evidence="7" id="KW-0862">Zinc</keyword>
<dbReference type="OrthoDB" id="9806522at2"/>
<feature type="transmembrane region" description="Helical" evidence="15">
    <location>
        <begin position="159"/>
        <end position="179"/>
    </location>
</feature>
<evidence type="ECO:0000256" key="4">
    <source>
        <dbReference type="ARBA" id="ARBA00022475"/>
    </source>
</evidence>
<gene>
    <name evidence="18" type="ORF">E4680_03845</name>
</gene>
<dbReference type="GO" id="GO:0005886">
    <property type="term" value="C:plasma membrane"/>
    <property type="evidence" value="ECO:0007669"/>
    <property type="project" value="UniProtKB-SubCell"/>
</dbReference>
<evidence type="ECO:0000256" key="13">
    <source>
        <dbReference type="ARBA" id="ARBA00062926"/>
    </source>
</evidence>
<dbReference type="PANTHER" id="PTHR43840:SF41">
    <property type="entry name" value="CATION-EFFLUX PUMP FIEF"/>
    <property type="match status" value="1"/>
</dbReference>
<dbReference type="GO" id="GO:0015086">
    <property type="term" value="F:cadmium ion transmembrane transporter activity"/>
    <property type="evidence" value="ECO:0007669"/>
    <property type="project" value="TreeGrafter"/>
</dbReference>
<keyword evidence="8 15" id="KW-1133">Transmembrane helix</keyword>
<keyword evidence="6 15" id="KW-0812">Transmembrane</keyword>
<keyword evidence="5" id="KW-0408">Iron</keyword>
<feature type="transmembrane region" description="Helical" evidence="15">
    <location>
        <begin position="42"/>
        <end position="64"/>
    </location>
</feature>
<accession>A0A4Z0FBT2</accession>
<dbReference type="SUPFAM" id="SSF161111">
    <property type="entry name" value="Cation efflux protein transmembrane domain-like"/>
    <property type="match status" value="1"/>
</dbReference>
<organism evidence="18 19">
    <name type="scientific">Candidatus Macondimonas diazotrophica</name>
    <dbReference type="NCBI Taxonomy" id="2305248"/>
    <lineage>
        <taxon>Bacteria</taxon>
        <taxon>Pseudomonadati</taxon>
        <taxon>Pseudomonadota</taxon>
        <taxon>Gammaproteobacteria</taxon>
        <taxon>Chromatiales</taxon>
        <taxon>Ectothiorhodospiraceae</taxon>
        <taxon>Candidatus Macondimonas</taxon>
    </lineage>
</organism>
<comment type="similarity">
    <text evidence="2">Belongs to the cation diffusion facilitator (CDF) transporter (TC 2.A.4) family. FieF subfamily.</text>
</comment>
<evidence type="ECO:0000256" key="3">
    <source>
        <dbReference type="ARBA" id="ARBA00022448"/>
    </source>
</evidence>
<keyword evidence="7" id="KW-0406">Ion transport</keyword>
<evidence type="ECO:0000313" key="18">
    <source>
        <dbReference type="EMBL" id="TFZ83200.1"/>
    </source>
</evidence>
<dbReference type="GO" id="GO:0015341">
    <property type="term" value="F:zinc efflux antiporter activity"/>
    <property type="evidence" value="ECO:0007669"/>
    <property type="project" value="TreeGrafter"/>
</dbReference>
<evidence type="ECO:0000256" key="14">
    <source>
        <dbReference type="ARBA" id="ARBA00072262"/>
    </source>
</evidence>
<dbReference type="GO" id="GO:0006882">
    <property type="term" value="P:intracellular zinc ion homeostasis"/>
    <property type="evidence" value="ECO:0007669"/>
    <property type="project" value="TreeGrafter"/>
</dbReference>
<dbReference type="InterPro" id="IPR058533">
    <property type="entry name" value="Cation_efflux_TM"/>
</dbReference>
<dbReference type="InterPro" id="IPR036837">
    <property type="entry name" value="Cation_efflux_CTD_sf"/>
</dbReference>
<reference evidence="18 19" key="1">
    <citation type="journal article" date="2019" name="ISME J.">
        <title>Candidatus Macondimonas diazotrophica, a novel gammaproteobacterial genus dominating crude-oil-contaminated coastal sediments.</title>
        <authorList>
            <person name="Karthikeyan S."/>
            <person name="Konstantinidis K."/>
        </authorList>
    </citation>
    <scope>NUCLEOTIDE SEQUENCE [LARGE SCALE GENOMIC DNA]</scope>
    <source>
        <strain evidence="18 19">KTK01</strain>
    </source>
</reference>
<feature type="domain" description="Cation efflux protein transmembrane" evidence="16">
    <location>
        <begin position="20"/>
        <end position="211"/>
    </location>
</feature>
<evidence type="ECO:0000256" key="6">
    <source>
        <dbReference type="ARBA" id="ARBA00022692"/>
    </source>
</evidence>
<feature type="transmembrane region" description="Helical" evidence="15">
    <location>
        <begin position="12"/>
        <end position="30"/>
    </location>
</feature>
<evidence type="ECO:0000256" key="9">
    <source>
        <dbReference type="ARBA" id="ARBA00023136"/>
    </source>
</evidence>
<evidence type="ECO:0000256" key="7">
    <source>
        <dbReference type="ARBA" id="ARBA00022906"/>
    </source>
</evidence>
<dbReference type="GO" id="GO:0015093">
    <property type="term" value="F:ferrous iron transmembrane transporter activity"/>
    <property type="evidence" value="ECO:0007669"/>
    <property type="project" value="TreeGrafter"/>
</dbReference>
<dbReference type="EMBL" id="SRIO01000004">
    <property type="protein sequence ID" value="TFZ83200.1"/>
    <property type="molecule type" value="Genomic_DNA"/>
</dbReference>
<protein>
    <recommendedName>
        <fullName evidence="14">Cation-efflux pump FieF</fullName>
    </recommendedName>
</protein>
<keyword evidence="5" id="KW-0410">Iron transport</keyword>
<evidence type="ECO:0000256" key="8">
    <source>
        <dbReference type="ARBA" id="ARBA00022989"/>
    </source>
</evidence>